<keyword evidence="3" id="KW-1185">Reference proteome</keyword>
<dbReference type="RefSeq" id="WP_344070008.1">
    <property type="nucleotide sequence ID" value="NZ_BAAAPL010000001.1"/>
</dbReference>
<dbReference type="EMBL" id="BAAAPL010000001">
    <property type="protein sequence ID" value="GAA1694767.1"/>
    <property type="molecule type" value="Genomic_DNA"/>
</dbReference>
<comment type="caution">
    <text evidence="2">The sequence shown here is derived from an EMBL/GenBank/DDBJ whole genome shotgun (WGS) entry which is preliminary data.</text>
</comment>
<evidence type="ECO:0000256" key="1">
    <source>
        <dbReference type="SAM" id="MobiDB-lite"/>
    </source>
</evidence>
<evidence type="ECO:0000313" key="3">
    <source>
        <dbReference type="Proteomes" id="UP001501690"/>
    </source>
</evidence>
<organism evidence="2 3">
    <name type="scientific">Microbacterium sediminicola</name>
    <dbReference type="NCBI Taxonomy" id="415210"/>
    <lineage>
        <taxon>Bacteria</taxon>
        <taxon>Bacillati</taxon>
        <taxon>Actinomycetota</taxon>
        <taxon>Actinomycetes</taxon>
        <taxon>Micrococcales</taxon>
        <taxon>Microbacteriaceae</taxon>
        <taxon>Microbacterium</taxon>
    </lineage>
</organism>
<gene>
    <name evidence="2" type="ORF">GCM10009808_09800</name>
</gene>
<name>A0ABP4TW93_9MICO</name>
<proteinExistence type="predicted"/>
<protein>
    <submittedName>
        <fullName evidence="2">HEAT repeat domain-containing protein</fullName>
    </submittedName>
</protein>
<sequence>MSEKDTGTTTSAARLRDALSQESSAGRLQAALTAGSRPDPSYVEVLIDRCAIEPDFSVRDTLTWAIMRHDPDLTVPRLIQDAATGVTQARSQALHTLSKVRDPRGWAAITPEVLADPDDAVARTSWRAAAILAPEAERPALAEALCAQLGRGDRDVHLSLSRALAALGPELAEPPLGAAAASSDEGVRAHALATLRLLEDPEESFEEAIFEARRTVALRDAPIPPGETLPPG</sequence>
<reference evidence="3" key="1">
    <citation type="journal article" date="2019" name="Int. J. Syst. Evol. Microbiol.">
        <title>The Global Catalogue of Microorganisms (GCM) 10K type strain sequencing project: providing services to taxonomists for standard genome sequencing and annotation.</title>
        <authorList>
            <consortium name="The Broad Institute Genomics Platform"/>
            <consortium name="The Broad Institute Genome Sequencing Center for Infectious Disease"/>
            <person name="Wu L."/>
            <person name="Ma J."/>
        </authorList>
    </citation>
    <scope>NUCLEOTIDE SEQUENCE [LARGE SCALE GENOMIC DNA]</scope>
    <source>
        <strain evidence="3">JCM 15577</strain>
    </source>
</reference>
<dbReference type="InterPro" id="IPR016024">
    <property type="entry name" value="ARM-type_fold"/>
</dbReference>
<feature type="region of interest" description="Disordered" evidence="1">
    <location>
        <begin position="1"/>
        <end position="21"/>
    </location>
</feature>
<evidence type="ECO:0000313" key="2">
    <source>
        <dbReference type="EMBL" id="GAA1694767.1"/>
    </source>
</evidence>
<accession>A0ABP4TW93</accession>
<dbReference type="SUPFAM" id="SSF48371">
    <property type="entry name" value="ARM repeat"/>
    <property type="match status" value="1"/>
</dbReference>
<dbReference type="InterPro" id="IPR011989">
    <property type="entry name" value="ARM-like"/>
</dbReference>
<dbReference type="Gene3D" id="1.25.10.10">
    <property type="entry name" value="Leucine-rich Repeat Variant"/>
    <property type="match status" value="1"/>
</dbReference>
<dbReference type="Proteomes" id="UP001501690">
    <property type="component" value="Unassembled WGS sequence"/>
</dbReference>